<accession>A0ABP5FXR6</accession>
<reference evidence="2" key="1">
    <citation type="journal article" date="2019" name="Int. J. Syst. Evol. Microbiol.">
        <title>The Global Catalogue of Microorganisms (GCM) 10K type strain sequencing project: providing services to taxonomists for standard genome sequencing and annotation.</title>
        <authorList>
            <consortium name="The Broad Institute Genomics Platform"/>
            <consortium name="The Broad Institute Genome Sequencing Center for Infectious Disease"/>
            <person name="Wu L."/>
            <person name="Ma J."/>
        </authorList>
    </citation>
    <scope>NUCLEOTIDE SEQUENCE [LARGE SCALE GENOMIC DNA]</scope>
    <source>
        <strain evidence="2">JCM 16014</strain>
    </source>
</reference>
<keyword evidence="2" id="KW-1185">Reference proteome</keyword>
<organism evidence="1 2">
    <name type="scientific">Catenulispora yoronensis</name>
    <dbReference type="NCBI Taxonomy" id="450799"/>
    <lineage>
        <taxon>Bacteria</taxon>
        <taxon>Bacillati</taxon>
        <taxon>Actinomycetota</taxon>
        <taxon>Actinomycetes</taxon>
        <taxon>Catenulisporales</taxon>
        <taxon>Catenulisporaceae</taxon>
        <taxon>Catenulispora</taxon>
    </lineage>
</organism>
<gene>
    <name evidence="1" type="ORF">GCM10009839_41480</name>
</gene>
<sequence length="121" mass="12818">MNGSVETFWSVGPVPFTVSEYDVVCVADAPEPVTVADREVVGRHSPGQRDVVVQRVRRVARVVVVLAGQSQGVGVVGGQRLRDLLPAGARVHADLGQHGRAVKDYTIEDVPLGLVDPTIAA</sequence>
<name>A0ABP5FXR6_9ACTN</name>
<evidence type="ECO:0000313" key="2">
    <source>
        <dbReference type="Proteomes" id="UP001500751"/>
    </source>
</evidence>
<evidence type="ECO:0000313" key="1">
    <source>
        <dbReference type="EMBL" id="GAA2036313.1"/>
    </source>
</evidence>
<dbReference type="EMBL" id="BAAAQN010000023">
    <property type="protein sequence ID" value="GAA2036313.1"/>
    <property type="molecule type" value="Genomic_DNA"/>
</dbReference>
<dbReference type="Proteomes" id="UP001500751">
    <property type="component" value="Unassembled WGS sequence"/>
</dbReference>
<protein>
    <submittedName>
        <fullName evidence="1">Uncharacterized protein</fullName>
    </submittedName>
</protein>
<comment type="caution">
    <text evidence="1">The sequence shown here is derived from an EMBL/GenBank/DDBJ whole genome shotgun (WGS) entry which is preliminary data.</text>
</comment>
<proteinExistence type="predicted"/>